<dbReference type="EMBL" id="JBHSIY010000009">
    <property type="protein sequence ID" value="MFC4867291.1"/>
    <property type="molecule type" value="Genomic_DNA"/>
</dbReference>
<feature type="transmembrane region" description="Helical" evidence="2">
    <location>
        <begin position="20"/>
        <end position="42"/>
    </location>
</feature>
<dbReference type="RefSeq" id="WP_344147040.1">
    <property type="nucleotide sequence ID" value="NZ_BAAAQI010000019.1"/>
</dbReference>
<proteinExistence type="predicted"/>
<accession>A0ABV9SJI7</accession>
<evidence type="ECO:0000313" key="3">
    <source>
        <dbReference type="EMBL" id="MFC4867291.1"/>
    </source>
</evidence>
<reference evidence="4" key="1">
    <citation type="journal article" date="2019" name="Int. J. Syst. Evol. Microbiol.">
        <title>The Global Catalogue of Microorganisms (GCM) 10K type strain sequencing project: providing services to taxonomists for standard genome sequencing and annotation.</title>
        <authorList>
            <consortium name="The Broad Institute Genomics Platform"/>
            <consortium name="The Broad Institute Genome Sequencing Center for Infectious Disease"/>
            <person name="Wu L."/>
            <person name="Ma J."/>
        </authorList>
    </citation>
    <scope>NUCLEOTIDE SEQUENCE [LARGE SCALE GENOMIC DNA]</scope>
    <source>
        <strain evidence="4">CGMCC 4.7304</strain>
    </source>
</reference>
<organism evidence="3 4">
    <name type="scientific">Streptomonospora arabica</name>
    <dbReference type="NCBI Taxonomy" id="412417"/>
    <lineage>
        <taxon>Bacteria</taxon>
        <taxon>Bacillati</taxon>
        <taxon>Actinomycetota</taxon>
        <taxon>Actinomycetes</taxon>
        <taxon>Streptosporangiales</taxon>
        <taxon>Nocardiopsidaceae</taxon>
        <taxon>Streptomonospora</taxon>
    </lineage>
</organism>
<evidence type="ECO:0000256" key="1">
    <source>
        <dbReference type="SAM" id="MobiDB-lite"/>
    </source>
</evidence>
<comment type="caution">
    <text evidence="3">The sequence shown here is derived from an EMBL/GenBank/DDBJ whole genome shotgun (WGS) entry which is preliminary data.</text>
</comment>
<feature type="region of interest" description="Disordered" evidence="1">
    <location>
        <begin position="154"/>
        <end position="195"/>
    </location>
</feature>
<sequence>MAHHAPDTEDVSSGLLPQSTLWRVVILLVAAVVLAAATLVLWATGGLARADATPEAEPGTEVRTAMYTLTPQKAEFVKDDAGLTALQVRAELVSNDTKPIQVSQLGHVIEVDFPSDGIDASALSVAYVRHPGGLVFEIQPKMREKVVMTWSLRKAEQDDKDQEQQEQSDNPLAGLGGGSGSSEPFDLDDLMKTPEDVAPLAEKQDEVTLTFNETEFSPGFTDQSKTWKATDDVAAEVTFPLGQG</sequence>
<protein>
    <submittedName>
        <fullName evidence="3">Uncharacterized protein</fullName>
    </submittedName>
</protein>
<dbReference type="Proteomes" id="UP001595858">
    <property type="component" value="Unassembled WGS sequence"/>
</dbReference>
<gene>
    <name evidence="3" type="ORF">ACFPCZ_11680</name>
</gene>
<keyword evidence="2" id="KW-0812">Transmembrane</keyword>
<keyword evidence="4" id="KW-1185">Reference proteome</keyword>
<keyword evidence="2" id="KW-1133">Transmembrane helix</keyword>
<evidence type="ECO:0000256" key="2">
    <source>
        <dbReference type="SAM" id="Phobius"/>
    </source>
</evidence>
<evidence type="ECO:0000313" key="4">
    <source>
        <dbReference type="Proteomes" id="UP001595858"/>
    </source>
</evidence>
<keyword evidence="2" id="KW-0472">Membrane</keyword>
<name>A0ABV9SJI7_9ACTN</name>